<feature type="domain" description="Transposase (putative) YhgA-like" evidence="1">
    <location>
        <begin position="54"/>
        <end position="166"/>
    </location>
</feature>
<dbReference type="Proteomes" id="UP001644750">
    <property type="component" value="Unassembled WGS sequence"/>
</dbReference>
<dbReference type="RefSeq" id="WP_044922750.1">
    <property type="nucleotide sequence ID" value="NZ_CYZM01000002.1"/>
</dbReference>
<evidence type="ECO:0000313" key="3">
    <source>
        <dbReference type="Proteomes" id="UP001644750"/>
    </source>
</evidence>
<dbReference type="EMBL" id="JAAITB010000044">
    <property type="protein sequence ID" value="NSJ80883.1"/>
    <property type="molecule type" value="Genomic_DNA"/>
</dbReference>
<dbReference type="Pfam" id="PF04754">
    <property type="entry name" value="Transposase_31"/>
    <property type="match status" value="1"/>
</dbReference>
<evidence type="ECO:0000313" key="2">
    <source>
        <dbReference type="EMBL" id="NSJ80883.1"/>
    </source>
</evidence>
<gene>
    <name evidence="2" type="ORF">G5A72_15130</name>
</gene>
<sequence>MGEKDKIEKLLEDYPDVFADIINVLVYQGEEVVKPEELRTTNIRSQYKASDDVLHEEERDTLKEWNNKKGFKVLFGIENQTIKDKKMPLRVIAYDGASYRSQMLKKGAKEFCKVITLILHFGDNQWKDDKELREVINQESVNEELFQNYKLNVFDIAYLTEEQIKMFQSDFGIIADYFVKRRKGYKTIENHKPIKHVDEMLKFMRIFAEDERFLQLDVKKNEEGEVTMCTILDTAINKGIEQGISQGISQGITQGIAQGKIIGENATLQLVKILLANNKIQDIDKIYNDIQYRNKLMEEYKIYERI</sequence>
<evidence type="ECO:0000259" key="1">
    <source>
        <dbReference type="Pfam" id="PF04754"/>
    </source>
</evidence>
<name>A0ABX2I1Y3_ANAHA</name>
<proteinExistence type="predicted"/>
<accession>A0ABX2I1Y3</accession>
<organism evidence="2 3">
    <name type="scientific">Anaerostipes hadrus</name>
    <dbReference type="NCBI Taxonomy" id="649756"/>
    <lineage>
        <taxon>Bacteria</taxon>
        <taxon>Bacillati</taxon>
        <taxon>Bacillota</taxon>
        <taxon>Clostridia</taxon>
        <taxon>Lachnospirales</taxon>
        <taxon>Lachnospiraceae</taxon>
        <taxon>Anaerostipes</taxon>
    </lineage>
</organism>
<keyword evidence="3" id="KW-1185">Reference proteome</keyword>
<protein>
    <submittedName>
        <fullName evidence="2">Transposase</fullName>
    </submittedName>
</protein>
<dbReference type="InterPro" id="IPR006842">
    <property type="entry name" value="Transposase_31"/>
</dbReference>
<reference evidence="2 3" key="1">
    <citation type="journal article" date="2020" name="Cell Host Microbe">
        <title>Functional and Genomic Variation between Human-Derived Isolates of Lachnospiraceae Reveals Inter- and Intra-Species Diversity.</title>
        <authorList>
            <person name="Sorbara M.T."/>
            <person name="Littmann E.R."/>
            <person name="Fontana E."/>
            <person name="Moody T.U."/>
            <person name="Kohout C.E."/>
            <person name="Gjonbalaj M."/>
            <person name="Eaton V."/>
            <person name="Seok R."/>
            <person name="Leiner I.M."/>
            <person name="Pamer E.G."/>
        </authorList>
    </citation>
    <scope>NUCLEOTIDE SEQUENCE [LARGE SCALE GENOMIC DNA]</scope>
    <source>
        <strain evidence="2 3">MSK.14.57</strain>
    </source>
</reference>
<comment type="caution">
    <text evidence="2">The sequence shown here is derived from an EMBL/GenBank/DDBJ whole genome shotgun (WGS) entry which is preliminary data.</text>
</comment>